<accession>A0A1R1XB20</accession>
<keyword evidence="3" id="KW-0862">Zinc</keyword>
<feature type="domain" description="DNL-type" evidence="6">
    <location>
        <begin position="172"/>
        <end position="267"/>
    </location>
</feature>
<evidence type="ECO:0000313" key="8">
    <source>
        <dbReference type="Proteomes" id="UP000187283"/>
    </source>
</evidence>
<keyword evidence="1" id="KW-0479">Metal-binding</keyword>
<keyword evidence="8" id="KW-1185">Reference proteome</keyword>
<organism evidence="7 8">
    <name type="scientific">Smittium culicis</name>
    <dbReference type="NCBI Taxonomy" id="133412"/>
    <lineage>
        <taxon>Eukaryota</taxon>
        <taxon>Fungi</taxon>
        <taxon>Fungi incertae sedis</taxon>
        <taxon>Zoopagomycota</taxon>
        <taxon>Kickxellomycotina</taxon>
        <taxon>Harpellomycetes</taxon>
        <taxon>Harpellales</taxon>
        <taxon>Legeriomycetaceae</taxon>
        <taxon>Smittium</taxon>
    </lineage>
</organism>
<feature type="region of interest" description="Disordered" evidence="5">
    <location>
        <begin position="143"/>
        <end position="163"/>
    </location>
</feature>
<dbReference type="GO" id="GO:0051087">
    <property type="term" value="F:protein-folding chaperone binding"/>
    <property type="evidence" value="ECO:0007669"/>
    <property type="project" value="TreeGrafter"/>
</dbReference>
<dbReference type="Pfam" id="PF05180">
    <property type="entry name" value="zf-DNL"/>
    <property type="match status" value="1"/>
</dbReference>
<dbReference type="EMBL" id="LSSN01004275">
    <property type="protein sequence ID" value="OMJ11806.1"/>
    <property type="molecule type" value="Genomic_DNA"/>
</dbReference>
<evidence type="ECO:0000256" key="1">
    <source>
        <dbReference type="ARBA" id="ARBA00022723"/>
    </source>
</evidence>
<dbReference type="PROSITE" id="PS51501">
    <property type="entry name" value="ZF_DNL"/>
    <property type="match status" value="1"/>
</dbReference>
<feature type="compositionally biased region" description="Polar residues" evidence="5">
    <location>
        <begin position="143"/>
        <end position="154"/>
    </location>
</feature>
<sequence length="276" mass="30886">MSLLNRGNILASGAARFSRNFITTDSAVTASVIHKKCTKIHFRNLKYTSSFNSRAFCFITQPSITSEIASKRNFIFTKNDTEIRKYSVNGLSNETSNKVENGIDGVKTKEIEKATPTEELVCEKHKKTHNDCDCKTPQALSVNSSDETATSSSEGDGMKSVSENKSESIKSAVNDRFLVGFTCKVCNCRQYKTVSKRAYNHGVVLIKCDGCQNRHLFADNLGWFRDSKLTIEDLMKEQGEVVKKSADEGLFDYFGVDNNDELYEALKDTLKKKTSE</sequence>
<dbReference type="AlphaFoldDB" id="A0A1R1XB20"/>
<evidence type="ECO:0000256" key="3">
    <source>
        <dbReference type="ARBA" id="ARBA00022833"/>
    </source>
</evidence>
<evidence type="ECO:0000256" key="2">
    <source>
        <dbReference type="ARBA" id="ARBA00022771"/>
    </source>
</evidence>
<dbReference type="OrthoDB" id="512667at2759"/>
<evidence type="ECO:0000256" key="4">
    <source>
        <dbReference type="PROSITE-ProRule" id="PRU00834"/>
    </source>
</evidence>
<dbReference type="GO" id="GO:0030150">
    <property type="term" value="P:protein import into mitochondrial matrix"/>
    <property type="evidence" value="ECO:0007669"/>
    <property type="project" value="TreeGrafter"/>
</dbReference>
<reference evidence="7 8" key="1">
    <citation type="submission" date="2017-01" db="EMBL/GenBank/DDBJ databases">
        <authorList>
            <person name="Mah S.A."/>
            <person name="Swanson W.J."/>
            <person name="Moy G.W."/>
            <person name="Vacquier V.D."/>
        </authorList>
    </citation>
    <scope>NUCLEOTIDE SEQUENCE [LARGE SCALE GENOMIC DNA]</scope>
    <source>
        <strain evidence="7 8">GSMNP</strain>
    </source>
</reference>
<keyword evidence="2 4" id="KW-0863">Zinc-finger</keyword>
<dbReference type="GO" id="GO:0006457">
    <property type="term" value="P:protein folding"/>
    <property type="evidence" value="ECO:0007669"/>
    <property type="project" value="TreeGrafter"/>
</dbReference>
<dbReference type="InterPro" id="IPR007853">
    <property type="entry name" value="Znf_DNL-typ"/>
</dbReference>
<dbReference type="Proteomes" id="UP000187283">
    <property type="component" value="Unassembled WGS sequence"/>
</dbReference>
<dbReference type="PANTHER" id="PTHR20922:SF13">
    <property type="entry name" value="DNL-TYPE ZINC FINGER PROTEIN"/>
    <property type="match status" value="1"/>
</dbReference>
<dbReference type="InterPro" id="IPR024158">
    <property type="entry name" value="Mt_import_TIM15"/>
</dbReference>
<evidence type="ECO:0000313" key="7">
    <source>
        <dbReference type="EMBL" id="OMJ11806.1"/>
    </source>
</evidence>
<evidence type="ECO:0000259" key="6">
    <source>
        <dbReference type="PROSITE" id="PS51501"/>
    </source>
</evidence>
<proteinExistence type="predicted"/>
<evidence type="ECO:0000256" key="5">
    <source>
        <dbReference type="SAM" id="MobiDB-lite"/>
    </source>
</evidence>
<protein>
    <submittedName>
        <fullName evidence="7">DNL-type zinc finger protein</fullName>
    </submittedName>
</protein>
<gene>
    <name evidence="7" type="ORF">AYI70_g9475</name>
</gene>
<dbReference type="GO" id="GO:0005739">
    <property type="term" value="C:mitochondrion"/>
    <property type="evidence" value="ECO:0007669"/>
    <property type="project" value="TreeGrafter"/>
</dbReference>
<name>A0A1R1XB20_9FUNG</name>
<dbReference type="PANTHER" id="PTHR20922">
    <property type="entry name" value="DNL-TYPE ZINC FINGER PROTEIN"/>
    <property type="match status" value="1"/>
</dbReference>
<comment type="caution">
    <text evidence="7">The sequence shown here is derived from an EMBL/GenBank/DDBJ whole genome shotgun (WGS) entry which is preliminary data.</text>
</comment>
<dbReference type="GO" id="GO:0050821">
    <property type="term" value="P:protein stabilization"/>
    <property type="evidence" value="ECO:0007669"/>
    <property type="project" value="TreeGrafter"/>
</dbReference>
<dbReference type="GO" id="GO:0008270">
    <property type="term" value="F:zinc ion binding"/>
    <property type="evidence" value="ECO:0007669"/>
    <property type="project" value="UniProtKB-KW"/>
</dbReference>